<name>A0A553UQE6_9HELI</name>
<dbReference type="Proteomes" id="UP000319322">
    <property type="component" value="Unassembled WGS sequence"/>
</dbReference>
<comment type="caution">
    <text evidence="3">The sequence shown here is derived from an EMBL/GenBank/DDBJ whole genome shotgun (WGS) entry which is preliminary data.</text>
</comment>
<gene>
    <name evidence="3" type="ORF">FNE76_05820</name>
</gene>
<keyword evidence="1" id="KW-0238">DNA-binding</keyword>
<dbReference type="Pfam" id="PF07282">
    <property type="entry name" value="Cas12f1-like_TNB"/>
    <property type="match status" value="1"/>
</dbReference>
<evidence type="ECO:0000313" key="3">
    <source>
        <dbReference type="EMBL" id="TSA82402.1"/>
    </source>
</evidence>
<evidence type="ECO:0000313" key="4">
    <source>
        <dbReference type="Proteomes" id="UP000319322"/>
    </source>
</evidence>
<feature type="domain" description="Cas12f1-like TNB" evidence="2">
    <location>
        <begin position="11"/>
        <end position="51"/>
    </location>
</feature>
<evidence type="ECO:0000256" key="1">
    <source>
        <dbReference type="ARBA" id="ARBA00023125"/>
    </source>
</evidence>
<protein>
    <submittedName>
        <fullName evidence="3">Transposase</fullName>
    </submittedName>
</protein>
<organism evidence="3 4">
    <name type="scientific">Helicobacter mehlei</name>
    <dbReference type="NCBI Taxonomy" id="2316080"/>
    <lineage>
        <taxon>Bacteria</taxon>
        <taxon>Pseudomonadati</taxon>
        <taxon>Campylobacterota</taxon>
        <taxon>Epsilonproteobacteria</taxon>
        <taxon>Campylobacterales</taxon>
        <taxon>Helicobacteraceae</taxon>
        <taxon>Helicobacter</taxon>
    </lineage>
</organism>
<keyword evidence="4" id="KW-1185">Reference proteome</keyword>
<reference evidence="4" key="2">
    <citation type="submission" date="2019-07" db="EMBL/GenBank/DDBJ databases">
        <title>Helicobacter labacensis sp. nov., Helicobacter mehlei sp. nov. and Helicobacter vulpis sp. nov., isolated from gastric mucosa of red fox (Vulpis vulpis).</title>
        <authorList>
            <person name="Papic B."/>
        </authorList>
    </citation>
    <scope>NUCLEOTIDE SEQUENCE [LARGE SCALE GENOMIC DNA]</scope>
    <source>
        <strain evidence="4">L8b</strain>
    </source>
</reference>
<dbReference type="GO" id="GO:0003677">
    <property type="term" value="F:DNA binding"/>
    <property type="evidence" value="ECO:0007669"/>
    <property type="project" value="UniProtKB-KW"/>
</dbReference>
<sequence>MCSDLHAFKPSLKTCSSCGNIKTTLKLSERVYQCEACGVVLDRDFNASVNLVQHLAGRDSTEFTSADTAPHAGSPALLSDLATNRLATRMVKQEYNRNQLPILYNFFKFIRFYVVL</sequence>
<dbReference type="AlphaFoldDB" id="A0A553UQE6"/>
<evidence type="ECO:0000259" key="2">
    <source>
        <dbReference type="Pfam" id="PF07282"/>
    </source>
</evidence>
<proteinExistence type="predicted"/>
<dbReference type="EMBL" id="VKGC01000015">
    <property type="protein sequence ID" value="TSA82402.1"/>
    <property type="molecule type" value="Genomic_DNA"/>
</dbReference>
<accession>A0A553UQE6</accession>
<dbReference type="InterPro" id="IPR010095">
    <property type="entry name" value="Cas12f1-like_TNB"/>
</dbReference>
<reference evidence="3 4" key="1">
    <citation type="submission" date="2019-07" db="EMBL/GenBank/DDBJ databases">
        <title>Helicobacter labacensis sp. nov., Helicobacter mehlei sp. nov. and Helicobacter vulpis sp. nov., isolated from gastric mucosa of red fox (Vulpis vulpis).</title>
        <authorList>
            <person name="Kusar D."/>
            <person name="Gruntar I."/>
            <person name="Pate M."/>
            <person name="Zajc U."/>
            <person name="Ocepek M."/>
        </authorList>
    </citation>
    <scope>NUCLEOTIDE SEQUENCE [LARGE SCALE GENOMIC DNA]</scope>
    <source>
        <strain evidence="3 4">L8b</strain>
    </source>
</reference>
<reference evidence="3 4" key="3">
    <citation type="submission" date="2019-07" db="EMBL/GenBank/DDBJ databases">
        <authorList>
            <person name="Papic B."/>
        </authorList>
    </citation>
    <scope>NUCLEOTIDE SEQUENCE [LARGE SCALE GENOMIC DNA]</scope>
    <source>
        <strain evidence="3 4">L8b</strain>
    </source>
</reference>